<dbReference type="HOGENOM" id="CLU_083579_0_1_9"/>
<keyword evidence="3" id="KW-1185">Reference proteome</keyword>
<dbReference type="STRING" id="555079.Toce_0751"/>
<name>D9S290_THEOJ</name>
<dbReference type="AlphaFoldDB" id="D9S290"/>
<dbReference type="RefSeq" id="WP_013275563.1">
    <property type="nucleotide sequence ID" value="NC_014377.1"/>
</dbReference>
<dbReference type="Proteomes" id="UP000000272">
    <property type="component" value="Chromosome"/>
</dbReference>
<dbReference type="EMBL" id="CP002131">
    <property type="protein sequence ID" value="ADL07517.1"/>
    <property type="molecule type" value="Genomic_DNA"/>
</dbReference>
<dbReference type="eggNOG" id="COG5011">
    <property type="taxonomic scope" value="Bacteria"/>
</dbReference>
<accession>D9S290</accession>
<dbReference type="InterPro" id="IPR018768">
    <property type="entry name" value="DUF2344"/>
</dbReference>
<dbReference type="Pfam" id="PF10105">
    <property type="entry name" value="DUF2344"/>
    <property type="match status" value="1"/>
</dbReference>
<organism evidence="2 3">
    <name type="scientific">Thermosediminibacter oceani (strain ATCC BAA-1034 / DSM 16646 / JW/IW-1228P)</name>
    <dbReference type="NCBI Taxonomy" id="555079"/>
    <lineage>
        <taxon>Bacteria</taxon>
        <taxon>Bacillati</taxon>
        <taxon>Bacillota</taxon>
        <taxon>Clostridia</taxon>
        <taxon>Thermosediminibacterales</taxon>
        <taxon>Thermosediminibacteraceae</taxon>
        <taxon>Thermosediminibacter</taxon>
    </lineage>
</organism>
<evidence type="ECO:0000313" key="3">
    <source>
        <dbReference type="Proteomes" id="UP000000272"/>
    </source>
</evidence>
<protein>
    <recommendedName>
        <fullName evidence="1">DUF2344 domain-containing protein</fullName>
    </recommendedName>
</protein>
<proteinExistence type="predicted"/>
<dbReference type="NCBIfam" id="TIGR03936">
    <property type="entry name" value="sam_1_link_chp"/>
    <property type="match status" value="1"/>
</dbReference>
<reference evidence="2 3" key="1">
    <citation type="journal article" date="2010" name="Stand. Genomic Sci.">
        <title>Complete genome sequence of Thermosediminibacter oceani type strain (JW/IW-1228P).</title>
        <authorList>
            <person name="Pitluck S."/>
            <person name="Yasawong M."/>
            <person name="Munk C."/>
            <person name="Nolan M."/>
            <person name="Lapidus A."/>
            <person name="Lucas S."/>
            <person name="Glavina Del Rio T."/>
            <person name="Tice H."/>
            <person name="Cheng J.F."/>
            <person name="Bruce D."/>
            <person name="Detter C."/>
            <person name="Tapia R."/>
            <person name="Han C."/>
            <person name="Goodwin L."/>
            <person name="Liolios K."/>
            <person name="Ivanova N."/>
            <person name="Mavromatis K."/>
            <person name="Mikhailova N."/>
            <person name="Pati A."/>
            <person name="Chen A."/>
            <person name="Palaniappan K."/>
            <person name="Land M."/>
            <person name="Hauser L."/>
            <person name="Chang Y.J."/>
            <person name="Jeffries C.D."/>
            <person name="Rohde M."/>
            <person name="Spring S."/>
            <person name="Sikorski J."/>
            <person name="Goker M."/>
            <person name="Woyke T."/>
            <person name="Bristow J."/>
            <person name="Eisen J.A."/>
            <person name="Markowitz V."/>
            <person name="Hugenholtz P."/>
            <person name="Kyrpides N.C."/>
            <person name="Klenk H.P."/>
        </authorList>
    </citation>
    <scope>NUCLEOTIDE SEQUENCE [LARGE SCALE GENOMIC DNA]</scope>
    <source>
        <strain evidence="3">ATCC BAA-1034 / DSM 16646 / JW/IW-1228P</strain>
    </source>
</reference>
<dbReference type="KEGG" id="toc:Toce_0751"/>
<gene>
    <name evidence="2" type="ordered locus">Toce_0751</name>
</gene>
<evidence type="ECO:0000313" key="2">
    <source>
        <dbReference type="EMBL" id="ADL07517.1"/>
    </source>
</evidence>
<feature type="domain" description="DUF2344" evidence="1">
    <location>
        <begin position="3"/>
        <end position="188"/>
    </location>
</feature>
<evidence type="ECO:0000259" key="1">
    <source>
        <dbReference type="Pfam" id="PF10105"/>
    </source>
</evidence>
<sequence>MIVRMKIKKGEEVKFISQLDLMRAVERAMRRAELPVKFTEGFNPRPRISFAPALPVGITSDAEYMDVEFESVLPLDRILARLNSHLPPGISVLKIDTAEGKIPLSSVNRAVYTVVVDTGSDIEPELLDKAVTEMLSRPEITVPKTSKGKVKNVNIAPLIHGIKITGVEGSRAEIRMELSAGQEGNVTPPLVIKALQEHIPSITVRRMNRDELFMVREGKRTDPI</sequence>